<organism evidence="3 4">
    <name type="scientific">Paspalum vaginatum</name>
    <name type="common">seashore paspalum</name>
    <dbReference type="NCBI Taxonomy" id="158149"/>
    <lineage>
        <taxon>Eukaryota</taxon>
        <taxon>Viridiplantae</taxon>
        <taxon>Streptophyta</taxon>
        <taxon>Embryophyta</taxon>
        <taxon>Tracheophyta</taxon>
        <taxon>Spermatophyta</taxon>
        <taxon>Magnoliopsida</taxon>
        <taxon>Liliopsida</taxon>
        <taxon>Poales</taxon>
        <taxon>Poaceae</taxon>
        <taxon>PACMAD clade</taxon>
        <taxon>Panicoideae</taxon>
        <taxon>Andropogonodae</taxon>
        <taxon>Paspaleae</taxon>
        <taxon>Paspalinae</taxon>
        <taxon>Paspalum</taxon>
    </lineage>
</organism>
<name>A0A9W7X8H9_9POAL</name>
<keyword evidence="4" id="KW-1185">Reference proteome</keyword>
<evidence type="ECO:0000313" key="3">
    <source>
        <dbReference type="EMBL" id="KAJ1254361.1"/>
    </source>
</evidence>
<protein>
    <submittedName>
        <fullName evidence="3">Uncharacterized protein</fullName>
    </submittedName>
</protein>
<feature type="coiled-coil region" evidence="1">
    <location>
        <begin position="240"/>
        <end position="267"/>
    </location>
</feature>
<evidence type="ECO:0000256" key="1">
    <source>
        <dbReference type="SAM" id="Coils"/>
    </source>
</evidence>
<gene>
    <name evidence="3" type="ORF">BS78_K078000</name>
</gene>
<dbReference type="Proteomes" id="UP001164776">
    <property type="component" value="Unassembled WGS sequence"/>
</dbReference>
<dbReference type="OrthoDB" id="693731at2759"/>
<evidence type="ECO:0000313" key="4">
    <source>
        <dbReference type="Proteomes" id="UP001164776"/>
    </source>
</evidence>
<feature type="region of interest" description="Disordered" evidence="2">
    <location>
        <begin position="46"/>
        <end position="75"/>
    </location>
</feature>
<evidence type="ECO:0000256" key="2">
    <source>
        <dbReference type="SAM" id="MobiDB-lite"/>
    </source>
</evidence>
<comment type="caution">
    <text evidence="3">The sequence shown here is derived from an EMBL/GenBank/DDBJ whole genome shotgun (WGS) entry which is preliminary data.</text>
</comment>
<feature type="compositionally biased region" description="Basic and acidic residues" evidence="2">
    <location>
        <begin position="46"/>
        <end position="74"/>
    </location>
</feature>
<keyword evidence="1" id="KW-0175">Coiled coil</keyword>
<dbReference type="AlphaFoldDB" id="A0A9W7X8H9"/>
<dbReference type="EMBL" id="MU630124">
    <property type="protein sequence ID" value="KAJ1254361.1"/>
    <property type="molecule type" value="Genomic_DNA"/>
</dbReference>
<reference evidence="3 4" key="1">
    <citation type="submission" date="2022-10" db="EMBL/GenBank/DDBJ databases">
        <title>WGS assembly of Paspalum vaginatum 540-79.</title>
        <authorList>
            <person name="Sun G."/>
            <person name="Wase N."/>
            <person name="Shu S."/>
            <person name="Jenkins J."/>
            <person name="Zhou B."/>
            <person name="Torres-Rodriguez J."/>
            <person name="Chen C."/>
            <person name="Sandor L."/>
            <person name="Plott C."/>
            <person name="Yoshinga Y."/>
            <person name="Daum C."/>
            <person name="Qi P."/>
            <person name="Barry K."/>
            <person name="Lipzen A."/>
            <person name="Berry L."/>
            <person name="Pedersen C."/>
            <person name="Gottilla T."/>
            <person name="Foltz A."/>
            <person name="Yu H."/>
            <person name="O'Malley R."/>
            <person name="Zhang C."/>
            <person name="Devos K."/>
            <person name="Sigmon B."/>
            <person name="Yu B."/>
            <person name="Obata T."/>
            <person name="Schmutz J."/>
            <person name="Schnable J."/>
        </authorList>
    </citation>
    <scope>NUCLEOTIDE SEQUENCE [LARGE SCALE GENOMIC DNA]</scope>
    <source>
        <strain evidence="4">cv. 540-79</strain>
    </source>
</reference>
<accession>A0A9W7X8H9</accession>
<sequence>MAALPLRASPPAAAASLILRPFHGAMSAHPLGRRGPSPAPVKLQARARDSFRSHCEKSADGLPELENHDPDKEAATPQNVPLVEEFLNYRQALFAAMGVRVPPDMFLKEKERISDYTRKLSSSAGGRNLKERVEAQLVCSTARQALDLASKVMDIAHDGPGTIDFSQHTTDQMVRTYAAILYNVADDAYHKKIGTETTLSFLGGLRGLGAIFHILVQDTVAKLKDGHLKNKITHLMDTHSQEFYKKVNNLEDLVARIKEQKLQQKVKVSTMLLYGHEYAYVYIFQLTEDRKLALDYLTSKE</sequence>
<proteinExistence type="predicted"/>